<sequence length="3604" mass="407252">MKECSVLKTSISSALSRIARESPSFGNAVAPNSPTEDDYFEKHFNDIKHIVDGIEELEKDLQNERLLVNSLQNQVEAANKEIEIYNDPVTRQFLPKTYRRATDTEAVYSCCHCAEIVVGPLTGPVKCSSGHSLTDDSDDTLRNDVAMFGGKTRPRFNGNCPWMWYSPRDSVKPWLRMRFISDDLHKHCGHRTRCFDPFDFPLQKPGRCTNFETEPPSQIWTATPTSDKFWIYERKFTRPRQQPLQGVSIEDDNDSKEFNFVHILPGSMHPKVQRDLSLLKRIPGFEPISGKLLSTPCCGRSEPEDVVVGKWKDVWITQNTKTRFVNFNFILERHQVGTGPLPFHANIGHPSTATLPLHTHGTLFIGDKGNVKPCDIVVFKGNQMHVNLPKWSECVKENTRHTLYKGPKIEPRSGKCPRCKQAGWFAPNRVDCNSCTSLVEFPQDSPNDMDPDTVELLKTMKTPHSDKKWRNQVPLPGSWATHHDTVVNALYIPDEMGKTLLSRSYPDIFFHYGRIGIDKWAYGNVAGHLSTLAQAKMNKILVFSGADSFPCMQIKVLAALGLVGPIAKRVHSINWPLDKKRIESMEIPCHISAEPLRHLITALGYAKGLGIPVTLTQGWSCNCGRTIAAPCHSLARFVPPCNCGRGKIMLTPTGPDSATYDNKVVGLEMKNLPVDIESLHSDTLPGSVSATHDTSAKTFLADPNTWGSLPDAPAWMFPGTKVSSKVNDSGSISRKPMFSYPKLPVVDFIRVRRQLSMPLIAFIVLWILIASTPKERSNQEQVQEYETFLYVNGTFLRTSVIPQTESVQYPVSPFFRWLPSVTGYAFIDHVLKVILLTAFPTLIITAATLWGAVLYYRKNPGITYPLAENPNGIMTQSDTASSGVATAAPVSETLLIATCGTRGDHVPMLFYARLAGSFGVPVHVWRVHTATHAELEELKHGNFTSWLAPWLNLISVTIQGYKFSFIPHVAGRGKAEQYYLGGTRKWVEQTVYDDSYLSGFVSWISTTARPNLVIGALSDCQLPRSADGYSPLVKKSNYKTGRVGWLSGSADEKNIDINVRLNPTIERITRTDHQEAFREMDLIHMHGGKGTVDTALMCGADFIVHDVSLDRVYHTKPTPDDCRDHSVLPFIGSLIANGFNVNGSNWFKAAALTSYYWCQWQHLVTGSTGFLLRAWIVWSYLLQYYNYYAIAVLSVPWLLDAFSTKEVRHGLRTTLYWMWKYPVFLLMPLRWAGMSIFYLVFESIPKIANELANYKEKRSSLIIRPVANMPMPFGHVVLRDNTTGEVFEGVHLDKQTFEGRFRLITRTSLVPGRSRMWRTEHTTHAIVTLSMLIVSFFGLCANFLNPFTAIAAPFWVGLALSCILLFECYGKETSADEPLEIPLPFNTQELRDLVKDAKESGYSPWHNCQTVIMGHVFNHGFFSFYLLVFLYTMSLAVMVPGWFLSAVSRRWSFKIGSIDLSHHILRAMDQGAVFAGNVNDQENTTLKQTASAVNSTLAKTAEAGIIAKTWLNTDPKDIEKEMELCTPDDIAKANLTKDELDLIATPAWEWSPLAKNVMTKIRNAAIKSRVFDEDIRVGTTILPKGSSISQVNAELMRQGVQEPFLPKSVQDFIETQDQATQEFESMQDIMAQVVSLYHLTTQGDHALSELEAADIAIKTLCKKVESTGVHFKPLPLPINHPKSKNREWWAIFVDALHEAFGALRNTEFIGSFFRWLEERCHKIHKYLWDLFDFFIVLSKMLLTVSQRSWNFLWKAVNVLFDNCMDLENSKRVKAAWALSGLTEIPRMVAKARLEKAIAMSSYKERGDFWTDYAEWTKQMEQAALLTGMSTDNAAKIGGPMSRQVRTRMPVLTRELGNRLELKEGKDFVVDESLNQRAVDYRDKGVPLGGDAAFIRSGDFIARSIQRYTPEYDPTIPTEHNLARENAMTDAFYKTFPELFQDMKFSSFAEVRDYMYKKTKDKASPGAGLIGHWARREQAFLAGWDDAIIKLAEQNLIEGKYPTMFHHAFIKSQVVDIGKVLDKAKNVRTVVAEDLVTYFMNQAIELERNKRHVPDAGFGMGMVLNQNMAALFKALADHCDATGGVLTFADATEFDSKTAPSMWRMLSRLGELGLKDQVRGPEKASVLTAKYNALQDSFIFGLTMPNDFGAVSLCLPKDVQDKLILSNPSKFIRLQDIESSAPEMVSVAAKLMKGEISALNPSDEYHNLYKGKVVLVNSPFDSYVHQEVGDGKSRARNLLFAPIYAEVIHGSVDRTNRESHFTTLERKDPYQFALDLFDHIDIAYNVFHKDKGGGTGENATSWDNSIGFRLSYYLGWWKYYDYKISAEEVIQRHPLKNTGDDNIGSNAIRRKDVDIHRLQACFKEVGLNLEFTMVDNIEEMEYLGKVYCPVDKYTEGRSQRTPEAIKYDRATLDAWARSKFDMDTQAAKHRLSDEPRLPELPKWLVVQREGDLLMRRMNFRYYQSEQEGSIKVSNPLYKSEVSHGTQYVTLRGKQYLHVSIQRGVGHGQLTAFQPQLYKLFGNEYREDLQELAKHYNTKVKVQWREDAYGLPYLEIVQEDPKKAQPFSKAWQFAQFLRANKYHTYMKILNTHMKPVFVDPEAHNKFFAKLAKSKHPLDDFIRGALDIGKDVIGDMPREIYKMQPNLLSLYPDETFYTKNSFVENFILKVHGDSVTSLSQFQSLVNQSPYGGCSDAAAVWQAYQEPEYKDNLDRHSIAAFANMCILTTLVYGMLYPFERAVANVPYLGTVYRMIMFMMIDLPKLYSVLNLLYWHVKAQSSKEISAIMPRDPYLQSKRFSAFLVDFIPLEIGEYLPFYHALLFIPEVVEFVSKVVRRSGELKQSRNDEFINPWDGRVKHHNGEFQLAATTVLNAKGEVVRSRDKDAIYAPVVVSAGTGSGKSTLFNYSILSLSQTVWDRPVKRVVVLMPRKILLKQWSSPLNVKGTHYPVQELSKGHTIDQNARILMGTYGHMLNRINNNEFNENDVFFMDEFHELSGEMMACVQATYNTKIRLFFLSATPVTLPGIQTTFWDAKFPPRFNKSIYIRDDTPVNNFFWAQKQFPEHAKSAIIRLSTFAEVEQVREALSYRNIRTFEVSSATADQEIPSDDTVLVTTQVIDVGMNLPGRRLMIPSGKMIKNVRGQMEMGWTDRDTEHQIAGRVGRFQNDDIIVRPSGAGTGTKPQPYSAPSYFASELYSRLTGVQQLASFPDRKGYHSVAEMPYVAFKNGTSDHLKMLVYMSFLGVSQRDAKKVWNTCFNKGGKLPDHLEMLENWKSKRSINYESYNTVLIQLTTPDYVLVAHKKLAPNQGTIQLEPVSVSGDISIHRLTGFIQPISRQWTINPPDKISTKWVDENKETAGELPPIEVMQGLFDSGMQLCRKTLERAVNGSAKTHPKFRGELLGVLNMFKDKEKRLRTNLPDKSLPEGMTLVEEPSSEGRSRITAVYNTPNCIIRGCSIIVKHYHVGSALEEAGIVLPKGCWGIMWNPLHNEASKEDAKGVEPDVDPLASSLRSFGKTNCSRSCVRDPDSSETESVGSIDAVLRGSRPNSPVSSRSSSPLATRRNRSFLRDSTEHGSPGRGRINASDQTTRTSGNYLRSTTSSPSPTPMA</sequence>
<feature type="transmembrane region" description="Helical" evidence="6">
    <location>
        <begin position="1422"/>
        <end position="1444"/>
    </location>
</feature>
<dbReference type="SMART" id="SM00487">
    <property type="entry name" value="DEXDc"/>
    <property type="match status" value="1"/>
</dbReference>
<feature type="compositionally biased region" description="Low complexity" evidence="5">
    <location>
        <begin position="3538"/>
        <end position="3553"/>
    </location>
</feature>
<evidence type="ECO:0000259" key="7">
    <source>
        <dbReference type="PROSITE" id="PS51192"/>
    </source>
</evidence>
<dbReference type="Gene3D" id="3.40.50.300">
    <property type="entry name" value="P-loop containing nucleotide triphosphate hydrolases"/>
    <property type="match status" value="2"/>
</dbReference>
<keyword evidence="6" id="KW-0812">Transmembrane</keyword>
<evidence type="ECO:0000256" key="5">
    <source>
        <dbReference type="SAM" id="MobiDB-lite"/>
    </source>
</evidence>
<dbReference type="Proteomes" id="UP000831645">
    <property type="component" value="Segment"/>
</dbReference>
<dbReference type="SUPFAM" id="SSF52540">
    <property type="entry name" value="P-loop containing nucleoside triphosphate hydrolases"/>
    <property type="match status" value="1"/>
</dbReference>
<feature type="coiled-coil region" evidence="4">
    <location>
        <begin position="54"/>
        <end position="81"/>
    </location>
</feature>
<feature type="domain" description="Helicase ATP-binding" evidence="7">
    <location>
        <begin position="2878"/>
        <end position="3017"/>
    </location>
</feature>
<evidence type="ECO:0000256" key="1">
    <source>
        <dbReference type="ARBA" id="ARBA00022484"/>
    </source>
</evidence>
<evidence type="ECO:0000256" key="3">
    <source>
        <dbReference type="ARBA" id="ARBA00022695"/>
    </source>
</evidence>
<keyword evidence="9" id="KW-1185">Reference proteome</keyword>
<protein>
    <submittedName>
        <fullName evidence="8">Polyprotein</fullName>
    </submittedName>
</protein>
<proteinExistence type="predicted"/>
<dbReference type="InterPro" id="IPR014001">
    <property type="entry name" value="Helicase_ATP-bd"/>
</dbReference>
<feature type="transmembrane region" description="Helical" evidence="6">
    <location>
        <begin position="1350"/>
        <end position="1369"/>
    </location>
</feature>
<feature type="transmembrane region" description="Helical" evidence="6">
    <location>
        <begin position="833"/>
        <end position="856"/>
    </location>
</feature>
<keyword evidence="1" id="KW-0696">RNA-directed RNA polymerase</keyword>
<organism evidence="8 9">
    <name type="scientific">Sclerotinia homoeocarpa hypovirus 1 strain ShHvLT11</name>
    <dbReference type="NCBI Taxonomy" id="3071281"/>
    <lineage>
        <taxon>Viruses</taxon>
        <taxon>Riboviria</taxon>
        <taxon>Orthornavirae</taxon>
        <taxon>Pisuviricota</taxon>
        <taxon>Duplopiviricetes</taxon>
        <taxon>Durnavirales</taxon>
        <taxon>Hypoviridae</taxon>
        <taxon>Epsilonhypovirus</taxon>
        <taxon>Epsilonhypovirus sclerotiniae</taxon>
    </lineage>
</organism>
<dbReference type="InterPro" id="IPR027417">
    <property type="entry name" value="P-loop_NTPase"/>
</dbReference>
<dbReference type="InterPro" id="IPR043502">
    <property type="entry name" value="DNA/RNA_pol_sf"/>
</dbReference>
<keyword evidence="3" id="KW-0548">Nucleotidyltransferase</keyword>
<dbReference type="PROSITE" id="PS51192">
    <property type="entry name" value="HELICASE_ATP_BIND_1"/>
    <property type="match status" value="1"/>
</dbReference>
<feature type="region of interest" description="Disordered" evidence="5">
    <location>
        <begin position="3512"/>
        <end position="3604"/>
    </location>
</feature>
<feature type="transmembrane region" description="Helical" evidence="6">
    <location>
        <begin position="1223"/>
        <end position="1241"/>
    </location>
</feature>
<evidence type="ECO:0000256" key="6">
    <source>
        <dbReference type="SAM" id="Phobius"/>
    </source>
</evidence>
<evidence type="ECO:0000313" key="8">
    <source>
        <dbReference type="EMBL" id="AZT88612.1"/>
    </source>
</evidence>
<name>A0ABM7E8C8_9VIRU</name>
<feature type="transmembrane region" description="Helical" evidence="6">
    <location>
        <begin position="1323"/>
        <end position="1344"/>
    </location>
</feature>
<keyword evidence="2" id="KW-0808">Transferase</keyword>
<evidence type="ECO:0000256" key="4">
    <source>
        <dbReference type="SAM" id="Coils"/>
    </source>
</evidence>
<dbReference type="InterPro" id="IPR006935">
    <property type="entry name" value="Helicase/UvrB_N"/>
</dbReference>
<keyword evidence="4" id="KW-0175">Coiled coil</keyword>
<dbReference type="EMBL" id="MK279473">
    <property type="protein sequence ID" value="AZT88612.1"/>
    <property type="molecule type" value="Genomic_RNA"/>
</dbReference>
<keyword evidence="6" id="KW-1133">Transmembrane helix</keyword>
<accession>A0ABM7E8C8</accession>
<dbReference type="SUPFAM" id="SSF56672">
    <property type="entry name" value="DNA/RNA polymerases"/>
    <property type="match status" value="1"/>
</dbReference>
<keyword evidence="6" id="KW-0472">Membrane</keyword>
<feature type="compositionally biased region" description="Polar residues" evidence="5">
    <location>
        <begin position="3579"/>
        <end position="3592"/>
    </location>
</feature>
<evidence type="ECO:0000256" key="2">
    <source>
        <dbReference type="ARBA" id="ARBA00022679"/>
    </source>
</evidence>
<dbReference type="Pfam" id="PF04851">
    <property type="entry name" value="ResIII"/>
    <property type="match status" value="1"/>
</dbReference>
<evidence type="ECO:0000313" key="9">
    <source>
        <dbReference type="Proteomes" id="UP000831645"/>
    </source>
</evidence>
<reference evidence="9" key="1">
    <citation type="journal article" date="2019" name="PLoS ONE">
        <title>Hiding in plain sight: New virus genomes discovered via a systematic analysis of fungal public transcriptomes.</title>
        <authorList>
            <person name="Gilbert K.B."/>
            <person name="Holcomb E.E."/>
            <person name="Allscheid R.L."/>
            <person name="Carrington J.C."/>
        </authorList>
    </citation>
    <scope>NUCLEOTIDE SEQUENCE [LARGE SCALE GENOMIC DNA]</scope>
    <source>
        <strain evidence="9">ShHvLT11</strain>
    </source>
</reference>
<gene>
    <name evidence="8" type="ORF">ShHV1_gp1</name>
</gene>
<feature type="transmembrane region" description="Helical" evidence="6">
    <location>
        <begin position="1185"/>
        <end position="1203"/>
    </location>
</feature>